<proteinExistence type="predicted"/>
<dbReference type="GO" id="GO:0016758">
    <property type="term" value="F:hexosyltransferase activity"/>
    <property type="evidence" value="ECO:0007669"/>
    <property type="project" value="UniProtKB-ARBA"/>
</dbReference>
<name>A0A7S8F8E1_ACIBA</name>
<dbReference type="AlphaFoldDB" id="A0A7S8F8E1"/>
<evidence type="ECO:0000313" key="2">
    <source>
        <dbReference type="EMBL" id="QPD01083.1"/>
    </source>
</evidence>
<sequence>MSPLVSVVVPSYNHEKFLKERLDSIINQTFQDFELIILDDLSPDNSRDIIESYRTHPKVSNIVYNEINSGSTFFQWNKAVLELAKGEFIWIAESDDVAEITFLEKLVPILQENKNVVISYCQSSKMNSDGEITGNWLEYTNVLKHGEMFNQSFILDGEKYIENFLIYRNTIPNASAILFRKQTYIEIGGAQVGLRTNGDWDLWLKFLMLGDVYYHREELNKFRYHASSVIARATKNKHSKFYRKNNIVKQSIQLRNSFEKFINEECMVNKSLLNINSKARMKDNLMLGFTALILFFTRK</sequence>
<dbReference type="InterPro" id="IPR029044">
    <property type="entry name" value="Nucleotide-diphossugar_trans"/>
</dbReference>
<dbReference type="CDD" id="cd00761">
    <property type="entry name" value="Glyco_tranf_GTA_type"/>
    <property type="match status" value="1"/>
</dbReference>
<organism evidence="2">
    <name type="scientific">Acinetobacter baumannii</name>
    <dbReference type="NCBI Taxonomy" id="470"/>
    <lineage>
        <taxon>Bacteria</taxon>
        <taxon>Pseudomonadati</taxon>
        <taxon>Pseudomonadota</taxon>
        <taxon>Gammaproteobacteria</taxon>
        <taxon>Moraxellales</taxon>
        <taxon>Moraxellaceae</taxon>
        <taxon>Acinetobacter</taxon>
        <taxon>Acinetobacter calcoaceticus/baumannii complex</taxon>
    </lineage>
</organism>
<keyword evidence="2" id="KW-0808">Transferase</keyword>
<dbReference type="EMBL" id="MN958101">
    <property type="protein sequence ID" value="QPD01083.1"/>
    <property type="molecule type" value="Genomic_DNA"/>
</dbReference>
<reference evidence="2" key="1">
    <citation type="submission" date="2020-01" db="EMBL/GenBank/DDBJ databases">
        <authorList>
            <person name="Kenyon J.J."/>
            <person name="MacDonald U."/>
            <person name="Hall R.M."/>
            <person name="Russo T.A."/>
        </authorList>
    </citation>
    <scope>NUCLEOTIDE SEQUENCE</scope>
    <source>
        <strain evidence="2">Ab850</strain>
    </source>
</reference>
<dbReference type="PANTHER" id="PTHR22916">
    <property type="entry name" value="GLYCOSYLTRANSFERASE"/>
    <property type="match status" value="1"/>
</dbReference>
<dbReference type="InterPro" id="IPR001173">
    <property type="entry name" value="Glyco_trans_2-like"/>
</dbReference>
<evidence type="ECO:0000259" key="1">
    <source>
        <dbReference type="Pfam" id="PF00535"/>
    </source>
</evidence>
<dbReference type="PANTHER" id="PTHR22916:SF3">
    <property type="entry name" value="UDP-GLCNAC:BETAGAL BETA-1,3-N-ACETYLGLUCOSAMINYLTRANSFERASE-LIKE PROTEIN 1"/>
    <property type="match status" value="1"/>
</dbReference>
<accession>A0A7S8F8E1</accession>
<dbReference type="SUPFAM" id="SSF53448">
    <property type="entry name" value="Nucleotide-diphospho-sugar transferases"/>
    <property type="match status" value="1"/>
</dbReference>
<dbReference type="Pfam" id="PF00535">
    <property type="entry name" value="Glycos_transf_2"/>
    <property type="match status" value="1"/>
</dbReference>
<dbReference type="RefSeq" id="WP_270910885.1">
    <property type="nucleotide sequence ID" value="NZ_JBAIUS010000030.1"/>
</dbReference>
<protein>
    <submittedName>
        <fullName evidence="2">Glycosyltransferase</fullName>
    </submittedName>
</protein>
<gene>
    <name evidence="2" type="primary">gtr173</name>
</gene>
<feature type="domain" description="Glycosyltransferase 2-like" evidence="1">
    <location>
        <begin position="6"/>
        <end position="131"/>
    </location>
</feature>
<dbReference type="Gene3D" id="3.90.550.10">
    <property type="entry name" value="Spore Coat Polysaccharide Biosynthesis Protein SpsA, Chain A"/>
    <property type="match status" value="1"/>
</dbReference>